<keyword evidence="4 7" id="KW-0288">FMN</keyword>
<dbReference type="Proteomes" id="UP000217005">
    <property type="component" value="Unassembled WGS sequence"/>
</dbReference>
<comment type="caution">
    <text evidence="12">The sequence shown here is derived from an EMBL/GenBank/DDBJ whole genome shotgun (WGS) entry which is preliminary data.</text>
</comment>
<feature type="binding site" evidence="7 9">
    <location>
        <position position="192"/>
    </location>
    <ligand>
        <name>FMN</name>
        <dbReference type="ChEBI" id="CHEBI:58210"/>
    </ligand>
</feature>
<evidence type="ECO:0000256" key="2">
    <source>
        <dbReference type="ARBA" id="ARBA00011738"/>
    </source>
</evidence>
<evidence type="ECO:0000313" key="12">
    <source>
        <dbReference type="EMBL" id="OZI41028.1"/>
    </source>
</evidence>
<feature type="domain" description="Pyridoxamine 5'-phosphate oxidase N-terminal" evidence="10">
    <location>
        <begin position="41"/>
        <end position="149"/>
    </location>
</feature>
<dbReference type="UniPathway" id="UPA01068">
    <property type="reaction ID" value="UER00304"/>
</dbReference>
<gene>
    <name evidence="7 12" type="primary">pdxH</name>
    <name evidence="12" type="ORF">CEG14_04585</name>
</gene>
<feature type="binding site" evidence="8">
    <location>
        <begin position="7"/>
        <end position="10"/>
    </location>
    <ligand>
        <name>substrate</name>
    </ligand>
</feature>
<comment type="cofactor">
    <cofactor evidence="7 9">
        <name>FMN</name>
        <dbReference type="ChEBI" id="CHEBI:58210"/>
    </cofactor>
    <text evidence="7 9">Binds 1 FMN per subunit.</text>
</comment>
<keyword evidence="6 7" id="KW-0664">Pyridoxine biosynthesis</keyword>
<evidence type="ECO:0000256" key="1">
    <source>
        <dbReference type="ARBA" id="ARBA00007301"/>
    </source>
</evidence>
<evidence type="ECO:0000259" key="11">
    <source>
        <dbReference type="Pfam" id="PF10590"/>
    </source>
</evidence>
<feature type="binding site" evidence="7 8">
    <location>
        <position position="126"/>
    </location>
    <ligand>
        <name>substrate</name>
    </ligand>
</feature>
<dbReference type="GO" id="GO:0008615">
    <property type="term" value="P:pyridoxine biosynthetic process"/>
    <property type="evidence" value="ECO:0007669"/>
    <property type="project" value="UniProtKB-UniRule"/>
</dbReference>
<dbReference type="AlphaFoldDB" id="A0A261SUI9"/>
<dbReference type="EMBL" id="NEVL01000001">
    <property type="protein sequence ID" value="OZI41028.1"/>
    <property type="molecule type" value="Genomic_DNA"/>
</dbReference>
<evidence type="ECO:0000256" key="4">
    <source>
        <dbReference type="ARBA" id="ARBA00022643"/>
    </source>
</evidence>
<evidence type="ECO:0000256" key="7">
    <source>
        <dbReference type="HAMAP-Rule" id="MF_01629"/>
    </source>
</evidence>
<dbReference type="Gene3D" id="2.30.110.10">
    <property type="entry name" value="Electron Transport, Fmn-binding Protein, Chain A"/>
    <property type="match status" value="1"/>
</dbReference>
<feature type="binding site" evidence="7 9">
    <location>
        <position position="104"/>
    </location>
    <ligand>
        <name>FMN</name>
        <dbReference type="ChEBI" id="CHEBI:58210"/>
    </ligand>
</feature>
<feature type="binding site" evidence="7 8">
    <location>
        <position position="65"/>
    </location>
    <ligand>
        <name>substrate</name>
    </ligand>
</feature>
<comment type="pathway">
    <text evidence="7">Cofactor metabolism; pyridoxal 5'-phosphate salvage; pyridoxal 5'-phosphate from pyridoxamine 5'-phosphate: step 1/1.</text>
</comment>
<evidence type="ECO:0000256" key="8">
    <source>
        <dbReference type="PIRSR" id="PIRSR000190-1"/>
    </source>
</evidence>
<evidence type="ECO:0000256" key="9">
    <source>
        <dbReference type="PIRSR" id="PIRSR000190-2"/>
    </source>
</evidence>
<evidence type="ECO:0000256" key="5">
    <source>
        <dbReference type="ARBA" id="ARBA00023002"/>
    </source>
</evidence>
<feature type="binding site" evidence="7 9">
    <location>
        <position position="81"/>
    </location>
    <ligand>
        <name>FMN</name>
        <dbReference type="ChEBI" id="CHEBI:58210"/>
    </ligand>
</feature>
<evidence type="ECO:0000256" key="6">
    <source>
        <dbReference type="ARBA" id="ARBA00023096"/>
    </source>
</evidence>
<feature type="binding site" evidence="7 9">
    <location>
        <begin position="75"/>
        <end position="76"/>
    </location>
    <ligand>
        <name>FMN</name>
        <dbReference type="ChEBI" id="CHEBI:58210"/>
    </ligand>
</feature>
<feature type="domain" description="Pyridoxine 5'-phosphate oxidase dimerisation C-terminal" evidence="11">
    <location>
        <begin position="169"/>
        <end position="210"/>
    </location>
</feature>
<dbReference type="InterPro" id="IPR011576">
    <property type="entry name" value="Pyridox_Oxase_N"/>
</dbReference>
<proteinExistence type="inferred from homology"/>
<dbReference type="PANTHER" id="PTHR10851">
    <property type="entry name" value="PYRIDOXINE-5-PHOSPHATE OXIDASE"/>
    <property type="match status" value="1"/>
</dbReference>
<organism evidence="12 13">
    <name type="scientific">Bordetella genomosp. 1</name>
    <dbReference type="NCBI Taxonomy" id="1395607"/>
    <lineage>
        <taxon>Bacteria</taxon>
        <taxon>Pseudomonadati</taxon>
        <taxon>Pseudomonadota</taxon>
        <taxon>Betaproteobacteria</taxon>
        <taxon>Burkholderiales</taxon>
        <taxon>Alcaligenaceae</taxon>
        <taxon>Bordetella</taxon>
    </lineage>
</organism>
<accession>A0A261SUI9</accession>
<keyword evidence="3 7" id="KW-0285">Flavoprotein</keyword>
<name>A0A261SUI9_9BORD</name>
<dbReference type="GO" id="GO:0004733">
    <property type="term" value="F:pyridoxamine phosphate oxidase activity"/>
    <property type="evidence" value="ECO:0007669"/>
    <property type="project" value="UniProtKB-UniRule"/>
</dbReference>
<feature type="binding site" evidence="7 9">
    <location>
        <begin position="139"/>
        <end position="140"/>
    </location>
    <ligand>
        <name>FMN</name>
        <dbReference type="ChEBI" id="CHEBI:58210"/>
    </ligand>
</feature>
<feature type="binding site" evidence="7 9">
    <location>
        <position position="182"/>
    </location>
    <ligand>
        <name>FMN</name>
        <dbReference type="ChEBI" id="CHEBI:58210"/>
    </ligand>
</feature>
<dbReference type="PANTHER" id="PTHR10851:SF0">
    <property type="entry name" value="PYRIDOXINE-5'-PHOSPHATE OXIDASE"/>
    <property type="match status" value="1"/>
</dbReference>
<evidence type="ECO:0000256" key="3">
    <source>
        <dbReference type="ARBA" id="ARBA00022630"/>
    </source>
</evidence>
<sequence>MSVSDLRQSYDKGVLLESQAAASPFDQFKLWFDEALVGGGAEPNAMTLATADADGQPSARIVLIKGYDDRGFTFFTNYASRKGEDLLVNPRAALLFFWQPLERQVRIEGVVERVAGEESDAYFHSRPVGSRIGAWASEQSRPITREALEAREREFKARYGDAPPRPPHWGGYRLVPTRFEFWQGRPSRLHDRLRYQRNAASGWTLDRLSP</sequence>
<dbReference type="PIRSF" id="PIRSF000190">
    <property type="entry name" value="Pyd_amn-ph_oxd"/>
    <property type="match status" value="1"/>
</dbReference>
<dbReference type="HAMAP" id="MF_01629">
    <property type="entry name" value="PdxH"/>
    <property type="match status" value="1"/>
</dbReference>
<comment type="catalytic activity">
    <reaction evidence="7">
        <text>pyridoxamine 5'-phosphate + O2 + H2O = pyridoxal 5'-phosphate + H2O2 + NH4(+)</text>
        <dbReference type="Rhea" id="RHEA:15817"/>
        <dbReference type="ChEBI" id="CHEBI:15377"/>
        <dbReference type="ChEBI" id="CHEBI:15379"/>
        <dbReference type="ChEBI" id="CHEBI:16240"/>
        <dbReference type="ChEBI" id="CHEBI:28938"/>
        <dbReference type="ChEBI" id="CHEBI:58451"/>
        <dbReference type="ChEBI" id="CHEBI:597326"/>
        <dbReference type="EC" id="1.4.3.5"/>
    </reaction>
</comment>
<feature type="binding site" evidence="7 8">
    <location>
        <position position="122"/>
    </location>
    <ligand>
        <name>substrate</name>
    </ligand>
</feature>
<dbReference type="PROSITE" id="PS01064">
    <property type="entry name" value="PYRIDOX_OXIDASE"/>
    <property type="match status" value="1"/>
</dbReference>
<comment type="catalytic activity">
    <reaction evidence="7">
        <text>pyridoxine 5'-phosphate + O2 = pyridoxal 5'-phosphate + H2O2</text>
        <dbReference type="Rhea" id="RHEA:15149"/>
        <dbReference type="ChEBI" id="CHEBI:15379"/>
        <dbReference type="ChEBI" id="CHEBI:16240"/>
        <dbReference type="ChEBI" id="CHEBI:58589"/>
        <dbReference type="ChEBI" id="CHEBI:597326"/>
        <dbReference type="EC" id="1.4.3.5"/>
    </reaction>
</comment>
<dbReference type="Pfam" id="PF01243">
    <property type="entry name" value="PNPOx_N"/>
    <property type="match status" value="1"/>
</dbReference>
<dbReference type="OrthoDB" id="9780392at2"/>
<evidence type="ECO:0000313" key="13">
    <source>
        <dbReference type="Proteomes" id="UP000217005"/>
    </source>
</evidence>
<comment type="similarity">
    <text evidence="1 7">Belongs to the pyridoxamine 5'-phosphate oxidase family.</text>
</comment>
<dbReference type="NCBIfam" id="NF004231">
    <property type="entry name" value="PRK05679.1"/>
    <property type="match status" value="1"/>
</dbReference>
<dbReference type="InterPro" id="IPR019740">
    <property type="entry name" value="Pyridox_Oxase_CS"/>
</dbReference>
<evidence type="ECO:0000259" key="10">
    <source>
        <dbReference type="Pfam" id="PF01243"/>
    </source>
</evidence>
<feature type="binding site" evidence="7 8">
    <location>
        <position position="130"/>
    </location>
    <ligand>
        <name>substrate</name>
    </ligand>
</feature>
<feature type="binding site" evidence="7 9">
    <location>
        <begin position="60"/>
        <end position="65"/>
    </location>
    <ligand>
        <name>FMN</name>
        <dbReference type="ChEBI" id="CHEBI:58210"/>
    </ligand>
</feature>
<dbReference type="Pfam" id="PF10590">
    <property type="entry name" value="PNP_phzG_C"/>
    <property type="match status" value="1"/>
</dbReference>
<comment type="pathway">
    <text evidence="7">Cofactor metabolism; pyridoxal 5'-phosphate salvage; pyridoxal 5'-phosphate from pyridoxine 5'-phosphate: step 1/1.</text>
</comment>
<dbReference type="FunFam" id="2.30.110.10:FF:000020">
    <property type="entry name" value="PNPO isoform 11"/>
    <property type="match status" value="1"/>
</dbReference>
<comment type="function">
    <text evidence="7">Catalyzes the oxidation of either pyridoxine 5'-phosphate (PNP) or pyridoxamine 5'-phosphate (PMP) into pyridoxal 5'-phosphate (PLP).</text>
</comment>
<dbReference type="GO" id="GO:0010181">
    <property type="term" value="F:FMN binding"/>
    <property type="evidence" value="ECO:0007669"/>
    <property type="project" value="UniProtKB-UniRule"/>
</dbReference>
<comment type="subunit">
    <text evidence="2 7">Homodimer.</text>
</comment>
<dbReference type="NCBIfam" id="TIGR00558">
    <property type="entry name" value="pdxH"/>
    <property type="match status" value="1"/>
</dbReference>
<dbReference type="EC" id="1.4.3.5" evidence="7"/>
<reference evidence="12 13" key="1">
    <citation type="submission" date="2017-05" db="EMBL/GenBank/DDBJ databases">
        <title>Complete and WGS of Bordetella genogroups.</title>
        <authorList>
            <person name="Spilker T."/>
            <person name="LiPuma J."/>
        </authorList>
    </citation>
    <scope>NUCLEOTIDE SEQUENCE [LARGE SCALE GENOMIC DNA]</scope>
    <source>
        <strain evidence="12 13">AU17610</strain>
    </source>
</reference>
<dbReference type="InterPro" id="IPR019576">
    <property type="entry name" value="Pyridoxamine_oxidase_dimer_C"/>
</dbReference>
<dbReference type="SUPFAM" id="SSF50475">
    <property type="entry name" value="FMN-binding split barrel"/>
    <property type="match status" value="1"/>
</dbReference>
<protein>
    <recommendedName>
        <fullName evidence="7">Pyridoxine/pyridoxamine 5'-phosphate oxidase</fullName>
        <ecNumber evidence="7">1.4.3.5</ecNumber>
    </recommendedName>
    <alternativeName>
        <fullName evidence="7">PNP/PMP oxidase</fullName>
        <shortName evidence="7">PNPOx</shortName>
    </alternativeName>
    <alternativeName>
        <fullName evidence="7">Pyridoxal 5'-phosphate synthase</fullName>
    </alternativeName>
</protein>
<dbReference type="InterPro" id="IPR012349">
    <property type="entry name" value="Split_barrel_FMN-bd"/>
</dbReference>
<feature type="binding site" evidence="7 8">
    <location>
        <begin position="188"/>
        <end position="190"/>
    </location>
    <ligand>
        <name>substrate</name>
    </ligand>
</feature>
<dbReference type="InterPro" id="IPR000659">
    <property type="entry name" value="Pyridox_Oxase"/>
</dbReference>
<feature type="binding site" evidence="7 9">
    <location>
        <position position="82"/>
    </location>
    <ligand>
        <name>FMN</name>
        <dbReference type="ChEBI" id="CHEBI:58210"/>
    </ligand>
</feature>
<keyword evidence="5 7" id="KW-0560">Oxidoreductase</keyword>